<dbReference type="GO" id="GO:0090374">
    <property type="term" value="P:oligopeptide export from mitochondrion"/>
    <property type="evidence" value="ECO:0007669"/>
    <property type="project" value="TreeGrafter"/>
</dbReference>
<dbReference type="PANTHER" id="PTHR43394">
    <property type="entry name" value="ATP-DEPENDENT PERMEASE MDL1, MITOCHONDRIAL"/>
    <property type="match status" value="1"/>
</dbReference>
<keyword evidence="3" id="KW-0472">Membrane</keyword>
<evidence type="ECO:0000259" key="4">
    <source>
        <dbReference type="PROSITE" id="PS50893"/>
    </source>
</evidence>
<evidence type="ECO:0000256" key="1">
    <source>
        <dbReference type="ARBA" id="ARBA00022741"/>
    </source>
</evidence>
<dbReference type="GO" id="GO:0015421">
    <property type="term" value="F:ABC-type oligopeptide transporter activity"/>
    <property type="evidence" value="ECO:0007669"/>
    <property type="project" value="TreeGrafter"/>
</dbReference>
<dbReference type="GO" id="GO:0016887">
    <property type="term" value="F:ATP hydrolysis activity"/>
    <property type="evidence" value="ECO:0007669"/>
    <property type="project" value="InterPro"/>
</dbReference>
<name>A0A9P5TP96_GYMJU</name>
<evidence type="ECO:0000256" key="2">
    <source>
        <dbReference type="ARBA" id="ARBA00022840"/>
    </source>
</evidence>
<dbReference type="SUPFAM" id="SSF52540">
    <property type="entry name" value="P-loop containing nucleoside triphosphate hydrolases"/>
    <property type="match status" value="1"/>
</dbReference>
<evidence type="ECO:0000256" key="3">
    <source>
        <dbReference type="SAM" id="Phobius"/>
    </source>
</evidence>
<dbReference type="Gene3D" id="3.40.50.300">
    <property type="entry name" value="P-loop containing nucleotide triphosphate hydrolases"/>
    <property type="match status" value="1"/>
</dbReference>
<reference evidence="5" key="1">
    <citation type="submission" date="2020-11" db="EMBL/GenBank/DDBJ databases">
        <authorList>
            <consortium name="DOE Joint Genome Institute"/>
            <person name="Ahrendt S."/>
            <person name="Riley R."/>
            <person name="Andreopoulos W."/>
            <person name="LaButti K."/>
            <person name="Pangilinan J."/>
            <person name="Ruiz-duenas F.J."/>
            <person name="Barrasa J.M."/>
            <person name="Sanchez-Garcia M."/>
            <person name="Camarero S."/>
            <person name="Miyauchi S."/>
            <person name="Serrano A."/>
            <person name="Linde D."/>
            <person name="Babiker R."/>
            <person name="Drula E."/>
            <person name="Ayuso-Fernandez I."/>
            <person name="Pacheco R."/>
            <person name="Padilla G."/>
            <person name="Ferreira P."/>
            <person name="Barriuso J."/>
            <person name="Kellner H."/>
            <person name="Castanera R."/>
            <person name="Alfaro M."/>
            <person name="Ramirez L."/>
            <person name="Pisabarro A.G."/>
            <person name="Kuo A."/>
            <person name="Tritt A."/>
            <person name="Lipzen A."/>
            <person name="He G."/>
            <person name="Yan M."/>
            <person name="Ng V."/>
            <person name="Cullen D."/>
            <person name="Martin F."/>
            <person name="Rosso M.-N."/>
            <person name="Henrissat B."/>
            <person name="Hibbett D."/>
            <person name="Martinez A.T."/>
            <person name="Grigoriev I.V."/>
        </authorList>
    </citation>
    <scope>NUCLEOTIDE SEQUENCE</scope>
    <source>
        <strain evidence="5">AH 44721</strain>
    </source>
</reference>
<dbReference type="Pfam" id="PF00005">
    <property type="entry name" value="ABC_tran"/>
    <property type="match status" value="1"/>
</dbReference>
<keyword evidence="2" id="KW-0067">ATP-binding</keyword>
<keyword evidence="3" id="KW-1133">Transmembrane helix</keyword>
<feature type="transmembrane region" description="Helical" evidence="3">
    <location>
        <begin position="209"/>
        <end position="232"/>
    </location>
</feature>
<feature type="transmembrane region" description="Helical" evidence="3">
    <location>
        <begin position="285"/>
        <end position="313"/>
    </location>
</feature>
<organism evidence="5 6">
    <name type="scientific">Gymnopilus junonius</name>
    <name type="common">Spectacular rustgill mushroom</name>
    <name type="synonym">Gymnopilus spectabilis subsp. junonius</name>
    <dbReference type="NCBI Taxonomy" id="109634"/>
    <lineage>
        <taxon>Eukaryota</taxon>
        <taxon>Fungi</taxon>
        <taxon>Dikarya</taxon>
        <taxon>Basidiomycota</taxon>
        <taxon>Agaricomycotina</taxon>
        <taxon>Agaricomycetes</taxon>
        <taxon>Agaricomycetidae</taxon>
        <taxon>Agaricales</taxon>
        <taxon>Agaricineae</taxon>
        <taxon>Hymenogastraceae</taxon>
        <taxon>Gymnopilus</taxon>
    </lineage>
</organism>
<dbReference type="PANTHER" id="PTHR43394:SF1">
    <property type="entry name" value="ATP-BINDING CASSETTE SUB-FAMILY B MEMBER 10, MITOCHONDRIAL"/>
    <property type="match status" value="1"/>
</dbReference>
<feature type="transmembrane region" description="Helical" evidence="3">
    <location>
        <begin position="176"/>
        <end position="197"/>
    </location>
</feature>
<protein>
    <submittedName>
        <fullName evidence="5">P-loop containing nucleoside triphosphate hydrolase protein</fullName>
    </submittedName>
</protein>
<accession>A0A9P5TP96</accession>
<dbReference type="PROSITE" id="PS50893">
    <property type="entry name" value="ABC_TRANSPORTER_2"/>
    <property type="match status" value="1"/>
</dbReference>
<dbReference type="SMART" id="SM00382">
    <property type="entry name" value="AAA"/>
    <property type="match status" value="1"/>
</dbReference>
<dbReference type="GO" id="GO:0005743">
    <property type="term" value="C:mitochondrial inner membrane"/>
    <property type="evidence" value="ECO:0007669"/>
    <property type="project" value="TreeGrafter"/>
</dbReference>
<dbReference type="Proteomes" id="UP000724874">
    <property type="component" value="Unassembled WGS sequence"/>
</dbReference>
<comment type="caution">
    <text evidence="5">The sequence shown here is derived from an EMBL/GenBank/DDBJ whole genome shotgun (WGS) entry which is preliminary data.</text>
</comment>
<evidence type="ECO:0000313" key="6">
    <source>
        <dbReference type="Proteomes" id="UP000724874"/>
    </source>
</evidence>
<keyword evidence="5" id="KW-0378">Hydrolase</keyword>
<dbReference type="InterPro" id="IPR003439">
    <property type="entry name" value="ABC_transporter-like_ATP-bd"/>
</dbReference>
<dbReference type="GO" id="GO:0005524">
    <property type="term" value="F:ATP binding"/>
    <property type="evidence" value="ECO:0007669"/>
    <property type="project" value="UniProtKB-KW"/>
</dbReference>
<keyword evidence="1" id="KW-0547">Nucleotide-binding</keyword>
<keyword evidence="3" id="KW-0812">Transmembrane</keyword>
<dbReference type="InterPro" id="IPR039421">
    <property type="entry name" value="Type_1_exporter"/>
</dbReference>
<proteinExistence type="predicted"/>
<evidence type="ECO:0000313" key="5">
    <source>
        <dbReference type="EMBL" id="KAF8902803.1"/>
    </source>
</evidence>
<dbReference type="InterPro" id="IPR003593">
    <property type="entry name" value="AAA+_ATPase"/>
</dbReference>
<dbReference type="AlphaFoldDB" id="A0A9P5TP96"/>
<dbReference type="OrthoDB" id="6500128at2759"/>
<gene>
    <name evidence="5" type="ORF">CPB84DRAFT_1846161</name>
</gene>
<dbReference type="EMBL" id="JADNYJ010000034">
    <property type="protein sequence ID" value="KAF8902803.1"/>
    <property type="molecule type" value="Genomic_DNA"/>
</dbReference>
<sequence>MPIIDEQSSEDSAAISNSNLHQIDDSDNQPNATRVQYLSWGIFNIAYEASSHPLFLSLRFPRSYPIADPSKSLFVDLAFKDELMQQREEITNHLQLLVFAWLFCGLMTHRVENIMIELRPKIGGSLRAHFLPKLVKAHLEWDPDALQTTPEAFPCASDFGDFIPGWDFFAETFDRLRHTTAVILEVFTLIFITCLFYRSFEAYILSGLLLLFFINALLFPVNGAGGVGYTFWTKNTDYNRLMALFNVVFDHKYRFNLVKDGLVDYLIKEYNDVSEALGVVEADTWSALCALFIPWATSRSILSAMIIFQYAIFNMRDSIDILKHARARSSLLVLWKRAETLYQVIDRTHKTIADQKSVDGPLINHAGANITFSNLSYKYPHSSSPAIDNVNLTIKPGQVIVITGSSGSGKTTLMKLLCGLLEATEGEILVNGEKITKDNSSKIRRAITFIGQSEVIYPLPLKENILLGLANPYDCDIKDEEELKGAAFLAGCSSFFEEYENKVLDPCSIPSYSFQQSPGKAAIEALEKEMGTGTGRRLSLAETQTIFATRGFMRVRNANMKLVILDDPFNALDTMAGRAIFENFQNIARERGQTIIIVTHQLSSVTKADMIL</sequence>
<feature type="domain" description="ABC transporter" evidence="4">
    <location>
        <begin position="370"/>
        <end position="612"/>
    </location>
</feature>
<keyword evidence="6" id="KW-1185">Reference proteome</keyword>
<dbReference type="InterPro" id="IPR027417">
    <property type="entry name" value="P-loop_NTPase"/>
</dbReference>
<dbReference type="CDD" id="cd03228">
    <property type="entry name" value="ABCC_MRP_Like"/>
    <property type="match status" value="1"/>
</dbReference>